<protein>
    <submittedName>
        <fullName evidence="2">Uncharacterized protein</fullName>
    </submittedName>
</protein>
<proteinExistence type="predicted"/>
<name>A0A7T5EMC6_9BACL</name>
<organism evidence="2 3">
    <name type="scientific">Brevibacillus composti</name>
    <dbReference type="NCBI Taxonomy" id="2796470"/>
    <lineage>
        <taxon>Bacteria</taxon>
        <taxon>Bacillati</taxon>
        <taxon>Bacillota</taxon>
        <taxon>Bacilli</taxon>
        <taxon>Bacillales</taxon>
        <taxon>Paenibacillaceae</taxon>
        <taxon>Brevibacillus</taxon>
    </lineage>
</organism>
<evidence type="ECO:0000313" key="3">
    <source>
        <dbReference type="Proteomes" id="UP000595847"/>
    </source>
</evidence>
<evidence type="ECO:0000256" key="1">
    <source>
        <dbReference type="SAM" id="MobiDB-lite"/>
    </source>
</evidence>
<dbReference type="KEGG" id="bcop:JD108_04455"/>
<sequence length="113" mass="13153">MNPYLFVINIVPMPDNKDCEDIAGAKAHVWVIAEDKESAKLRAINYIEKSLWKVINFEYELEIHQEQIPSLHEDEVRLYERALQHGIAADYIAYPKKPGKPDDPVIKRQLRNP</sequence>
<dbReference type="EMBL" id="CP066308">
    <property type="protein sequence ID" value="QQE75188.1"/>
    <property type="molecule type" value="Genomic_DNA"/>
</dbReference>
<reference evidence="2 3" key="1">
    <citation type="submission" date="2020-12" db="EMBL/GenBank/DDBJ databases">
        <title>strain FJAT-54423T represents a novel species of the genus Brevibacillus.</title>
        <authorList>
            <person name="Tang R."/>
        </authorList>
    </citation>
    <scope>NUCLEOTIDE SEQUENCE [LARGE SCALE GENOMIC DNA]</scope>
    <source>
        <strain evidence="2 3">FJAT-54423</strain>
    </source>
</reference>
<gene>
    <name evidence="2" type="ORF">JD108_04455</name>
</gene>
<dbReference type="RefSeq" id="WP_198828718.1">
    <property type="nucleotide sequence ID" value="NZ_CP066308.1"/>
</dbReference>
<accession>A0A7T5EMC6</accession>
<dbReference type="Proteomes" id="UP000595847">
    <property type="component" value="Chromosome"/>
</dbReference>
<evidence type="ECO:0000313" key="2">
    <source>
        <dbReference type="EMBL" id="QQE75188.1"/>
    </source>
</evidence>
<dbReference type="AlphaFoldDB" id="A0A7T5EMC6"/>
<feature type="region of interest" description="Disordered" evidence="1">
    <location>
        <begin position="94"/>
        <end position="113"/>
    </location>
</feature>